<protein>
    <submittedName>
        <fullName evidence="1">DUF1015 domain-containing protein</fullName>
    </submittedName>
</protein>
<evidence type="ECO:0000313" key="1">
    <source>
        <dbReference type="EMBL" id="PKK89985.1"/>
    </source>
</evidence>
<dbReference type="InterPro" id="IPR008323">
    <property type="entry name" value="UCP033563"/>
</dbReference>
<dbReference type="PANTHER" id="PTHR36454">
    <property type="entry name" value="LMO2823 PROTEIN"/>
    <property type="match status" value="1"/>
</dbReference>
<organism evidence="1 2">
    <name type="scientific">Candidatus Wallbacteria bacterium HGW-Wallbacteria-1</name>
    <dbReference type="NCBI Taxonomy" id="2013854"/>
    <lineage>
        <taxon>Bacteria</taxon>
        <taxon>Candidatus Walliibacteriota</taxon>
    </lineage>
</organism>
<sequence>MAVIRPFRGLRPPREKASRVASFPYDVINSEEAREIASGNPDSFLHVVKPEIDLPADIELYDDRVYARACQNLDEFVAKGVLIQDEKRHFYVYRQIMGEHSQIGLVVCCHVKDYLEGRIKRHEFTRRDKEDDRTRHVSDTDVNAGPVFLTYRSNEKVNAIVNEVVTGKPEYDFISDDGIKHTLWLIEQDSKMAELTEQFSAISELYVADGHHRAASAARVGSERKEGNPSHSDDSEYNFFLAVLFPHDQLMILDYNRVVKTLNNHSSEEFMRLVGEKFEIRDEGPARYSDGEEGCFVPEQVHTFGMVLDGKWYSLVPKVGTYPENDPVDSLDVSILQKNLLAPILGIGDPRSDKNIDFVGGIRGRAHLVKLVENGGFKVAFAMCPTSIEQLMAIADAGEVMPPKSTWFEPKLRSGLVVHSLSENYGEYRASRAEKAPVAGCGCGCTCGN</sequence>
<dbReference type="AlphaFoldDB" id="A0A2N1PNR2"/>
<proteinExistence type="predicted"/>
<dbReference type="PIRSF" id="PIRSF033563">
    <property type="entry name" value="UCP033563"/>
    <property type="match status" value="1"/>
</dbReference>
<dbReference type="Proteomes" id="UP000233256">
    <property type="component" value="Unassembled WGS sequence"/>
</dbReference>
<reference evidence="1 2" key="1">
    <citation type="journal article" date="2017" name="ISME J.">
        <title>Potential for microbial H2 and metal transformations associated with novel bacteria and archaea in deep terrestrial subsurface sediments.</title>
        <authorList>
            <person name="Hernsdorf A.W."/>
            <person name="Amano Y."/>
            <person name="Miyakawa K."/>
            <person name="Ise K."/>
            <person name="Suzuki Y."/>
            <person name="Anantharaman K."/>
            <person name="Probst A."/>
            <person name="Burstein D."/>
            <person name="Thomas B.C."/>
            <person name="Banfield J.F."/>
        </authorList>
    </citation>
    <scope>NUCLEOTIDE SEQUENCE [LARGE SCALE GENOMIC DNA]</scope>
    <source>
        <strain evidence="1">HGW-Wallbacteria-1</strain>
    </source>
</reference>
<dbReference type="Pfam" id="PF06245">
    <property type="entry name" value="DUF1015"/>
    <property type="match status" value="1"/>
</dbReference>
<dbReference type="PANTHER" id="PTHR36454:SF1">
    <property type="entry name" value="DUF1015 DOMAIN-CONTAINING PROTEIN"/>
    <property type="match status" value="1"/>
</dbReference>
<name>A0A2N1PNR2_9BACT</name>
<gene>
    <name evidence="1" type="ORF">CVV64_11700</name>
</gene>
<comment type="caution">
    <text evidence="1">The sequence shown here is derived from an EMBL/GenBank/DDBJ whole genome shotgun (WGS) entry which is preliminary data.</text>
</comment>
<accession>A0A2N1PNR2</accession>
<dbReference type="EMBL" id="PGXC01000009">
    <property type="protein sequence ID" value="PKK89985.1"/>
    <property type="molecule type" value="Genomic_DNA"/>
</dbReference>
<evidence type="ECO:0000313" key="2">
    <source>
        <dbReference type="Proteomes" id="UP000233256"/>
    </source>
</evidence>